<name>A0A9W9XK81_9EURO</name>
<evidence type="ECO:0000313" key="3">
    <source>
        <dbReference type="Proteomes" id="UP001149954"/>
    </source>
</evidence>
<dbReference type="OrthoDB" id="4327467at2759"/>
<feature type="compositionally biased region" description="Pro residues" evidence="1">
    <location>
        <begin position="62"/>
        <end position="79"/>
    </location>
</feature>
<accession>A0A9W9XK81</accession>
<sequence>MAHQPSGLRLPSRQSLATRKPGSDKRKRNRDDDSVSLPSPTRRRLTSSSPESAESVLFALPSEPPDSPGSPLSPAPYPLPDDNSSLSDGKIPSTPTSAVDDDRGPVTDEQVCEYFRKGAEYQGWIADPALSGCRCPRARKPLSELFNKNKRERFLCPENHFDNPPASICDDLGELGFQTTTYKFRYTRLLVHGFDGDGYKRESDYQHTIAKGVIIGECIFRFTGPHWSDIAIAQYKFDYPIDTLNYLYFTNVQNDQTLPYVQEILYPRHDVTWPVYKELEKQVWEYGTDEYKEILGTKLGKAAACLVLGAWDRGTHRIARVLTLGREYKIHLRFDIEPIPTSETP</sequence>
<protein>
    <submittedName>
        <fullName evidence="2">Uncharacterized protein</fullName>
    </submittedName>
</protein>
<proteinExistence type="predicted"/>
<reference evidence="2" key="1">
    <citation type="submission" date="2022-12" db="EMBL/GenBank/DDBJ databases">
        <authorList>
            <person name="Petersen C."/>
        </authorList>
    </citation>
    <scope>NUCLEOTIDE SEQUENCE</scope>
    <source>
        <strain evidence="2">IBT 29495</strain>
    </source>
</reference>
<organism evidence="2 3">
    <name type="scientific">Penicillium fimorum</name>
    <dbReference type="NCBI Taxonomy" id="1882269"/>
    <lineage>
        <taxon>Eukaryota</taxon>
        <taxon>Fungi</taxon>
        <taxon>Dikarya</taxon>
        <taxon>Ascomycota</taxon>
        <taxon>Pezizomycotina</taxon>
        <taxon>Eurotiomycetes</taxon>
        <taxon>Eurotiomycetidae</taxon>
        <taxon>Eurotiales</taxon>
        <taxon>Aspergillaceae</taxon>
        <taxon>Penicillium</taxon>
    </lineage>
</organism>
<evidence type="ECO:0000256" key="1">
    <source>
        <dbReference type="SAM" id="MobiDB-lite"/>
    </source>
</evidence>
<keyword evidence="3" id="KW-1185">Reference proteome</keyword>
<gene>
    <name evidence="2" type="ORF">N7463_010594</name>
</gene>
<dbReference type="Proteomes" id="UP001149954">
    <property type="component" value="Unassembled WGS sequence"/>
</dbReference>
<dbReference type="EMBL" id="JAPWDS010000006">
    <property type="protein sequence ID" value="KAJ5494507.1"/>
    <property type="molecule type" value="Genomic_DNA"/>
</dbReference>
<feature type="compositionally biased region" description="Polar residues" evidence="1">
    <location>
        <begin position="82"/>
        <end position="97"/>
    </location>
</feature>
<feature type="compositionally biased region" description="Low complexity" evidence="1">
    <location>
        <begin position="36"/>
        <end position="50"/>
    </location>
</feature>
<evidence type="ECO:0000313" key="2">
    <source>
        <dbReference type="EMBL" id="KAJ5494507.1"/>
    </source>
</evidence>
<comment type="caution">
    <text evidence="2">The sequence shown here is derived from an EMBL/GenBank/DDBJ whole genome shotgun (WGS) entry which is preliminary data.</text>
</comment>
<dbReference type="AlphaFoldDB" id="A0A9W9XK81"/>
<feature type="region of interest" description="Disordered" evidence="1">
    <location>
        <begin position="1"/>
        <end position="105"/>
    </location>
</feature>
<feature type="compositionally biased region" description="Basic and acidic residues" evidence="1">
    <location>
        <begin position="21"/>
        <end position="33"/>
    </location>
</feature>
<reference evidence="2" key="2">
    <citation type="journal article" date="2023" name="IMA Fungus">
        <title>Comparative genomic study of the Penicillium genus elucidates a diverse pangenome and 15 lateral gene transfer events.</title>
        <authorList>
            <person name="Petersen C."/>
            <person name="Sorensen T."/>
            <person name="Nielsen M.R."/>
            <person name="Sondergaard T.E."/>
            <person name="Sorensen J.L."/>
            <person name="Fitzpatrick D.A."/>
            <person name="Frisvad J.C."/>
            <person name="Nielsen K.L."/>
        </authorList>
    </citation>
    <scope>NUCLEOTIDE SEQUENCE</scope>
    <source>
        <strain evidence="2">IBT 29495</strain>
    </source>
</reference>